<protein>
    <submittedName>
        <fullName evidence="2">Transglutaminase-like protease</fullName>
    </submittedName>
</protein>
<reference evidence="2 3" key="1">
    <citation type="submission" date="2015-09" db="EMBL/GenBank/DDBJ databases">
        <authorList>
            <consortium name="Pathogen Informatics"/>
        </authorList>
    </citation>
    <scope>NUCLEOTIDE SEQUENCE [LARGE SCALE GENOMIC DNA]</scope>
    <source>
        <strain evidence="2 3">2789STDY5608850</strain>
    </source>
</reference>
<dbReference type="SUPFAM" id="SSF54001">
    <property type="entry name" value="Cysteine proteinases"/>
    <property type="match status" value="1"/>
</dbReference>
<evidence type="ECO:0000313" key="3">
    <source>
        <dbReference type="Proteomes" id="UP000095651"/>
    </source>
</evidence>
<name>A0A174J860_9FIRM</name>
<dbReference type="RefSeq" id="WP_055658585.1">
    <property type="nucleotide sequence ID" value="NZ_CABIXC010000015.1"/>
</dbReference>
<gene>
    <name evidence="2" type="ORF">ERS852407_04526</name>
</gene>
<dbReference type="InterPro" id="IPR002931">
    <property type="entry name" value="Transglutaminase-like"/>
</dbReference>
<dbReference type="SMART" id="SM00460">
    <property type="entry name" value="TGc"/>
    <property type="match status" value="1"/>
</dbReference>
<evidence type="ECO:0000259" key="1">
    <source>
        <dbReference type="SMART" id="SM00460"/>
    </source>
</evidence>
<feature type="domain" description="Transglutaminase-like" evidence="1">
    <location>
        <begin position="184"/>
        <end position="236"/>
    </location>
</feature>
<dbReference type="GO" id="GO:0006508">
    <property type="term" value="P:proteolysis"/>
    <property type="evidence" value="ECO:0007669"/>
    <property type="project" value="UniProtKB-KW"/>
</dbReference>
<dbReference type="AlphaFoldDB" id="A0A174J860"/>
<organism evidence="2 3">
    <name type="scientific">Hungatella hathewayi</name>
    <dbReference type="NCBI Taxonomy" id="154046"/>
    <lineage>
        <taxon>Bacteria</taxon>
        <taxon>Bacillati</taxon>
        <taxon>Bacillota</taxon>
        <taxon>Clostridia</taxon>
        <taxon>Lachnospirales</taxon>
        <taxon>Lachnospiraceae</taxon>
        <taxon>Hungatella</taxon>
    </lineage>
</organism>
<evidence type="ECO:0000313" key="2">
    <source>
        <dbReference type="EMBL" id="CUO95833.1"/>
    </source>
</evidence>
<keyword evidence="2" id="KW-0378">Hydrolase</keyword>
<dbReference type="EMBL" id="CYZE01000015">
    <property type="protein sequence ID" value="CUO95833.1"/>
    <property type="molecule type" value="Genomic_DNA"/>
</dbReference>
<sequence>MRKIREPCALLILLLLICFRPCMPVYGMELPAREETSGMNPETEGKDIRVMGSRIPVYETLGEALIRKLSEDQGTAEEKNTGITFDTVEEAVSFGRYFYRYVYWGKQEIRLAAGRDAEGVTIYAWCDDIQEAVSQHRQVAAKLEETAAGGFGLSDGEKAAFFYDWVYENVDYDAAMQNKTIYDAVMKGQSVCWGYVSTYLTLCRMAGLTCEPVYQGNHAWNRVWIDGGWKYCDITWDKSLGEHRWKLITEEEMERDSMHETL</sequence>
<dbReference type="Proteomes" id="UP000095651">
    <property type="component" value="Unassembled WGS sequence"/>
</dbReference>
<accession>A0A174J860</accession>
<dbReference type="GO" id="GO:0008233">
    <property type="term" value="F:peptidase activity"/>
    <property type="evidence" value="ECO:0007669"/>
    <property type="project" value="UniProtKB-KW"/>
</dbReference>
<keyword evidence="2" id="KW-0645">Protease</keyword>
<proteinExistence type="predicted"/>
<dbReference type="Pfam" id="PF01841">
    <property type="entry name" value="Transglut_core"/>
    <property type="match status" value="1"/>
</dbReference>
<dbReference type="Gene3D" id="3.10.620.30">
    <property type="match status" value="1"/>
</dbReference>
<dbReference type="InterPro" id="IPR038765">
    <property type="entry name" value="Papain-like_cys_pep_sf"/>
</dbReference>